<feature type="region of interest" description="Disordered" evidence="1">
    <location>
        <begin position="509"/>
        <end position="562"/>
    </location>
</feature>
<evidence type="ECO:0000256" key="2">
    <source>
        <dbReference type="SAM" id="Phobius"/>
    </source>
</evidence>
<evidence type="ECO:0000256" key="1">
    <source>
        <dbReference type="SAM" id="MobiDB-lite"/>
    </source>
</evidence>
<feature type="compositionally biased region" description="Basic and acidic residues" evidence="1">
    <location>
        <begin position="272"/>
        <end position="284"/>
    </location>
</feature>
<keyword evidence="2" id="KW-1133">Transmembrane helix</keyword>
<dbReference type="Proteomes" id="UP001235939">
    <property type="component" value="Chromosome 14"/>
</dbReference>
<protein>
    <recommendedName>
        <fullName evidence="6">ZP domain-containing protein</fullName>
    </recommendedName>
</protein>
<organism evidence="4 5">
    <name type="scientific">Cordylochernes scorpioides</name>
    <dbReference type="NCBI Taxonomy" id="51811"/>
    <lineage>
        <taxon>Eukaryota</taxon>
        <taxon>Metazoa</taxon>
        <taxon>Ecdysozoa</taxon>
        <taxon>Arthropoda</taxon>
        <taxon>Chelicerata</taxon>
        <taxon>Arachnida</taxon>
        <taxon>Pseudoscorpiones</taxon>
        <taxon>Cheliferoidea</taxon>
        <taxon>Chernetidae</taxon>
        <taxon>Cordylochernes</taxon>
    </lineage>
</organism>
<evidence type="ECO:0000313" key="5">
    <source>
        <dbReference type="Proteomes" id="UP001235939"/>
    </source>
</evidence>
<evidence type="ECO:0000313" key="4">
    <source>
        <dbReference type="EMBL" id="UYV76532.1"/>
    </source>
</evidence>
<keyword evidence="2" id="KW-0472">Membrane</keyword>
<feature type="region of interest" description="Disordered" evidence="1">
    <location>
        <begin position="230"/>
        <end position="285"/>
    </location>
</feature>
<dbReference type="PANTHER" id="PTHR46560:SF11">
    <property type="entry name" value="GH09980P"/>
    <property type="match status" value="1"/>
</dbReference>
<gene>
    <name evidence="4" type="ORF">LAZ67_14001020</name>
</gene>
<sequence>MLSRVIYFVVLALTVCRAQVPVARHGSSDLVSEIVTSRTRAYLSCESGEMVVKLNFTQPFRGVVYADRAGPCRVDGDGSRYYELRISLRGCGTHQTRPRVFVNNIVVRFHKSLELEEDEIKTLECRYPPPLAPPPIGVVAPPPGVLGTAVPPAIIVPRLSEVELLLLICALLFVTLLVLGTALAVVRRRRAPSSGPGSEVTKLSGSTLSMFDPIRIPRATASALLVSGSSSQNETIPSDYPSESPSSLNSDFELETDGRRSETSFYQTKQLRFKEDQQHEESSRFTKFISGDTAPRLPPIYARIKKKSELHRMPLESIPDNELRSDNEMIMEVPYKEIDRSKYISSIQLKREHEAEERMKHRPEYTSATVTDFYKVSTIISEETEETTMTKRKLKSPPAPPPKEPSKLTVQNIDERYVTTMTEVEQSEKTTKESQRPPPKWDVLFRVHAPISPEAQRKLRTLVSTDSVFRSLVEEARTEEELVRRTRRYSSMFGPDQWEVIIRVLSPPRRAPSEPSLKDAEVTEMDVDFTRGEDSDSSSSGVHPLERSSTEILIPSPTYRPR</sequence>
<evidence type="ECO:0008006" key="6">
    <source>
        <dbReference type="Google" id="ProtNLM"/>
    </source>
</evidence>
<evidence type="ECO:0000256" key="3">
    <source>
        <dbReference type="SAM" id="SignalP"/>
    </source>
</evidence>
<keyword evidence="5" id="KW-1185">Reference proteome</keyword>
<reference evidence="4 5" key="1">
    <citation type="submission" date="2022-01" db="EMBL/GenBank/DDBJ databases">
        <title>A chromosomal length assembly of Cordylochernes scorpioides.</title>
        <authorList>
            <person name="Zeh D."/>
            <person name="Zeh J."/>
        </authorList>
    </citation>
    <scope>NUCLEOTIDE SEQUENCE [LARGE SCALE GENOMIC DNA]</scope>
    <source>
        <strain evidence="4">IN4F17</strain>
        <tissue evidence="4">Whole Body</tissue>
    </source>
</reference>
<feature type="chain" id="PRO_5046880171" description="ZP domain-containing protein" evidence="3">
    <location>
        <begin position="19"/>
        <end position="562"/>
    </location>
</feature>
<keyword evidence="3" id="KW-0732">Signal</keyword>
<feature type="transmembrane region" description="Helical" evidence="2">
    <location>
        <begin position="164"/>
        <end position="186"/>
    </location>
</feature>
<proteinExistence type="predicted"/>
<feature type="region of interest" description="Disordered" evidence="1">
    <location>
        <begin position="384"/>
        <end position="407"/>
    </location>
</feature>
<feature type="compositionally biased region" description="Polar residues" evidence="1">
    <location>
        <begin position="230"/>
        <end position="250"/>
    </location>
</feature>
<feature type="signal peptide" evidence="3">
    <location>
        <begin position="1"/>
        <end position="18"/>
    </location>
</feature>
<keyword evidence="2" id="KW-0812">Transmembrane</keyword>
<name>A0ABY6L8I2_9ARAC</name>
<dbReference type="EMBL" id="CP092876">
    <property type="protein sequence ID" value="UYV76532.1"/>
    <property type="molecule type" value="Genomic_DNA"/>
</dbReference>
<dbReference type="PANTHER" id="PTHR46560">
    <property type="entry name" value="CYPHER, ISOFORM B"/>
    <property type="match status" value="1"/>
</dbReference>
<accession>A0ABY6L8I2</accession>